<dbReference type="HAMAP" id="MF_01235">
    <property type="entry name" value="ManNAc6P_epimer"/>
    <property type="match status" value="1"/>
</dbReference>
<keyword evidence="14" id="KW-1185">Reference proteome</keyword>
<protein>
    <recommendedName>
        <fullName evidence="12">Putative N-acetylmannosamine-6-phosphate 2-epimerase</fullName>
        <ecNumber evidence="12">5.1.3.9</ecNumber>
    </recommendedName>
    <alternativeName>
        <fullName evidence="12">ManNAc-6-P epimerase</fullName>
    </alternativeName>
</protein>
<comment type="pathway">
    <text evidence="9">Amino-sugar metabolism; N-acetylneuraminate degradation; D-fructose 6-phosphate from N-acetylneuraminate: step 2/5.</text>
</comment>
<evidence type="ECO:0000256" key="11">
    <source>
        <dbReference type="ARBA" id="ARBA00061385"/>
    </source>
</evidence>
<evidence type="ECO:0000313" key="13">
    <source>
        <dbReference type="EMBL" id="CTQ70309.1"/>
    </source>
</evidence>
<dbReference type="InterPro" id="IPR011060">
    <property type="entry name" value="RibuloseP-bd_barrel"/>
</dbReference>
<comment type="catalytic activity">
    <reaction evidence="1 12">
        <text>an N-acyl-D-glucosamine 6-phosphate = an N-acyl-D-mannosamine 6-phosphate</text>
        <dbReference type="Rhea" id="RHEA:23932"/>
        <dbReference type="ChEBI" id="CHEBI:57599"/>
        <dbReference type="ChEBI" id="CHEBI:57666"/>
        <dbReference type="EC" id="5.1.3.9"/>
    </reaction>
</comment>
<dbReference type="UniPathway" id="UPA00629">
    <property type="reaction ID" value="UER00682"/>
</dbReference>
<dbReference type="GO" id="GO:0019262">
    <property type="term" value="P:N-acetylneuraminate catabolic process"/>
    <property type="evidence" value="ECO:0007669"/>
    <property type="project" value="UniProtKB-UniRule"/>
</dbReference>
<name>A0A0M7A5Y4_9HYPH</name>
<organism evidence="13 14">
    <name type="scientific">Roseibium album</name>
    <dbReference type="NCBI Taxonomy" id="311410"/>
    <lineage>
        <taxon>Bacteria</taxon>
        <taxon>Pseudomonadati</taxon>
        <taxon>Pseudomonadota</taxon>
        <taxon>Alphaproteobacteria</taxon>
        <taxon>Hyphomicrobiales</taxon>
        <taxon>Stappiaceae</taxon>
        <taxon>Roseibium</taxon>
    </lineage>
</organism>
<evidence type="ECO:0000256" key="10">
    <source>
        <dbReference type="ARBA" id="ARBA00061354"/>
    </source>
</evidence>
<evidence type="ECO:0000256" key="6">
    <source>
        <dbReference type="ARBA" id="ARBA00023277"/>
    </source>
</evidence>
<comment type="similarity">
    <text evidence="10">In the N-terminal section; belongs to the NanE family.</text>
</comment>
<evidence type="ECO:0000313" key="14">
    <source>
        <dbReference type="Proteomes" id="UP000049983"/>
    </source>
</evidence>
<comment type="similarity">
    <text evidence="11">In the C-terminal section; belongs to the ROK (NagC/XylR) family. NanK subfamily.</text>
</comment>
<dbReference type="InterPro" id="IPR007260">
    <property type="entry name" value="NanE"/>
</dbReference>
<comment type="pathway">
    <text evidence="3 12">Amino-sugar metabolism; N-acetylneuraminate degradation; D-fructose 6-phosphate from N-acetylneuraminate: step 3/5.</text>
</comment>
<dbReference type="STRING" id="311410.LA5095_01220"/>
<dbReference type="EMBL" id="CXWC01000010">
    <property type="protein sequence ID" value="CTQ70309.1"/>
    <property type="molecule type" value="Genomic_DNA"/>
</dbReference>
<comment type="function">
    <text evidence="2 12">Converts N-acetylmannosamine-6-phosphate (ManNAc-6-P) to N-acetylglucosamine-6-phosphate (GlcNAc-6-P).</text>
</comment>
<dbReference type="PANTHER" id="PTHR36204">
    <property type="entry name" value="N-ACETYLMANNOSAMINE-6-PHOSPHATE 2-EPIMERASE-RELATED"/>
    <property type="match status" value="1"/>
</dbReference>
<evidence type="ECO:0000256" key="4">
    <source>
        <dbReference type="ARBA" id="ARBA00022777"/>
    </source>
</evidence>
<keyword evidence="6 12" id="KW-0119">Carbohydrate metabolism</keyword>
<dbReference type="Pfam" id="PF04131">
    <property type="entry name" value="NanE"/>
    <property type="match status" value="1"/>
</dbReference>
<dbReference type="GeneID" id="97673690"/>
<comment type="similarity">
    <text evidence="12">Belongs to the NanE family.</text>
</comment>
<dbReference type="GO" id="GO:0005829">
    <property type="term" value="C:cytosol"/>
    <property type="evidence" value="ECO:0007669"/>
    <property type="project" value="TreeGrafter"/>
</dbReference>
<evidence type="ECO:0000256" key="1">
    <source>
        <dbReference type="ARBA" id="ARBA00000056"/>
    </source>
</evidence>
<comment type="function">
    <text evidence="8">Catalyzes the phosphorylation of N-acetylmannosamine (ManNAc) to ManNAc-6-P.</text>
</comment>
<evidence type="ECO:0000256" key="8">
    <source>
        <dbReference type="ARBA" id="ARBA00053450"/>
    </source>
</evidence>
<evidence type="ECO:0000256" key="3">
    <source>
        <dbReference type="ARBA" id="ARBA00005081"/>
    </source>
</evidence>
<dbReference type="PANTHER" id="PTHR36204:SF1">
    <property type="entry name" value="N-ACETYLMANNOSAMINE-6-PHOSPHATE 2-EPIMERASE-RELATED"/>
    <property type="match status" value="1"/>
</dbReference>
<dbReference type="GO" id="GO:0009384">
    <property type="term" value="F:N-acylmannosamine kinase activity"/>
    <property type="evidence" value="ECO:0007669"/>
    <property type="project" value="UniProtKB-EC"/>
</dbReference>
<evidence type="ECO:0000256" key="5">
    <source>
        <dbReference type="ARBA" id="ARBA00023235"/>
    </source>
</evidence>
<gene>
    <name evidence="13" type="primary">nanE2</name>
    <name evidence="12" type="synonym">nanE</name>
    <name evidence="13" type="ORF">LA5096_02475</name>
</gene>
<sequence>MLENLKNNLIVSCQPVVGGPMDSPAIIAAMAKASVAGGAAGVRVEGVANVAAARAAVTCPIIGIVKVALETSAVKITPFAQNVVDLISAGADIVAVDATDRDRPETIGSAIEITKQHGGLFMADCSNLKDGVNAQRLGADILGTTMSGYTERTTPEEPDLELVGEFSRLGTFVIAEGRYNTPDLAARAIRSGADAVVVGSAITRLEVVTRWFRDAVDEVGVKR</sequence>
<proteinExistence type="inferred from homology"/>
<dbReference type="InterPro" id="IPR013785">
    <property type="entry name" value="Aldolase_TIM"/>
</dbReference>
<dbReference type="CDD" id="cd04729">
    <property type="entry name" value="NanE"/>
    <property type="match status" value="1"/>
</dbReference>
<dbReference type="EC" id="5.1.3.9" evidence="12"/>
<evidence type="ECO:0000256" key="9">
    <source>
        <dbReference type="ARBA" id="ARBA00060606"/>
    </source>
</evidence>
<dbReference type="GO" id="GO:0047465">
    <property type="term" value="F:N-acylglucosamine-6-phosphate 2-epimerase activity"/>
    <property type="evidence" value="ECO:0007669"/>
    <property type="project" value="UniProtKB-EC"/>
</dbReference>
<evidence type="ECO:0000256" key="7">
    <source>
        <dbReference type="ARBA" id="ARBA00050815"/>
    </source>
</evidence>
<dbReference type="GO" id="GO:0006053">
    <property type="term" value="P:N-acetylmannosamine catabolic process"/>
    <property type="evidence" value="ECO:0007669"/>
    <property type="project" value="TreeGrafter"/>
</dbReference>
<dbReference type="Proteomes" id="UP000049983">
    <property type="component" value="Unassembled WGS sequence"/>
</dbReference>
<keyword evidence="5 12" id="KW-0413">Isomerase</keyword>
<keyword evidence="4" id="KW-0808">Transferase</keyword>
<dbReference type="AlphaFoldDB" id="A0A0M7A5Y4"/>
<dbReference type="NCBIfam" id="NF002231">
    <property type="entry name" value="PRK01130.1"/>
    <property type="match status" value="1"/>
</dbReference>
<evidence type="ECO:0000256" key="12">
    <source>
        <dbReference type="HAMAP-Rule" id="MF_01235"/>
    </source>
</evidence>
<dbReference type="Gene3D" id="3.20.20.70">
    <property type="entry name" value="Aldolase class I"/>
    <property type="match status" value="1"/>
</dbReference>
<evidence type="ECO:0000256" key="2">
    <source>
        <dbReference type="ARBA" id="ARBA00002147"/>
    </source>
</evidence>
<keyword evidence="4" id="KW-0418">Kinase</keyword>
<dbReference type="RefSeq" id="WP_055113075.1">
    <property type="nucleotide sequence ID" value="NZ_CXWA01000001.1"/>
</dbReference>
<dbReference type="FunFam" id="3.20.20.70:FF:000035">
    <property type="entry name" value="Putative N-acetylmannosamine-6-phosphate 2-epimerase"/>
    <property type="match status" value="1"/>
</dbReference>
<reference evidence="14" key="1">
    <citation type="submission" date="2015-07" db="EMBL/GenBank/DDBJ databases">
        <authorList>
            <person name="Rodrigo-Torres Lidia"/>
            <person name="Arahal R.David."/>
        </authorList>
    </citation>
    <scope>NUCLEOTIDE SEQUENCE [LARGE SCALE GENOMIC DNA]</scope>
    <source>
        <strain evidence="14">CECT 5096</strain>
    </source>
</reference>
<comment type="catalytic activity">
    <reaction evidence="7">
        <text>an N-acyl-D-mannosamine + ATP = an N-acyl-D-mannosamine 6-phosphate + ADP + H(+)</text>
        <dbReference type="Rhea" id="RHEA:23832"/>
        <dbReference type="ChEBI" id="CHEBI:15378"/>
        <dbReference type="ChEBI" id="CHEBI:16062"/>
        <dbReference type="ChEBI" id="CHEBI:30616"/>
        <dbReference type="ChEBI" id="CHEBI:57666"/>
        <dbReference type="ChEBI" id="CHEBI:456216"/>
        <dbReference type="EC" id="2.7.1.60"/>
    </reaction>
</comment>
<dbReference type="SUPFAM" id="SSF51366">
    <property type="entry name" value="Ribulose-phoshate binding barrel"/>
    <property type="match status" value="1"/>
</dbReference>
<accession>A0A0M7A5Y4</accession>